<dbReference type="Proteomes" id="UP001190700">
    <property type="component" value="Unassembled WGS sequence"/>
</dbReference>
<dbReference type="Gene3D" id="3.40.50.300">
    <property type="entry name" value="P-loop containing nucleotide triphosphate hydrolases"/>
    <property type="match status" value="1"/>
</dbReference>
<feature type="compositionally biased region" description="Basic and acidic residues" evidence="4">
    <location>
        <begin position="26"/>
        <end position="35"/>
    </location>
</feature>
<name>A0AAE0GTR7_9CHLO</name>
<dbReference type="InterPro" id="IPR003439">
    <property type="entry name" value="ABC_transporter-like_ATP-bd"/>
</dbReference>
<evidence type="ECO:0000256" key="2">
    <source>
        <dbReference type="ARBA" id="ARBA00022741"/>
    </source>
</evidence>
<keyword evidence="3" id="KW-0067">ATP-binding</keyword>
<proteinExistence type="predicted"/>
<evidence type="ECO:0000256" key="4">
    <source>
        <dbReference type="SAM" id="MobiDB-lite"/>
    </source>
</evidence>
<organism evidence="6 7">
    <name type="scientific">Cymbomonas tetramitiformis</name>
    <dbReference type="NCBI Taxonomy" id="36881"/>
    <lineage>
        <taxon>Eukaryota</taxon>
        <taxon>Viridiplantae</taxon>
        <taxon>Chlorophyta</taxon>
        <taxon>Pyramimonadophyceae</taxon>
        <taxon>Pyramimonadales</taxon>
        <taxon>Pyramimonadaceae</taxon>
        <taxon>Cymbomonas</taxon>
    </lineage>
</organism>
<dbReference type="SMART" id="SM00382">
    <property type="entry name" value="AAA"/>
    <property type="match status" value="1"/>
</dbReference>
<dbReference type="EMBL" id="LGRX02002485">
    <property type="protein sequence ID" value="KAK3284137.1"/>
    <property type="molecule type" value="Genomic_DNA"/>
</dbReference>
<keyword evidence="1" id="KW-0677">Repeat</keyword>
<dbReference type="FunFam" id="3.40.50.300:FF:000011">
    <property type="entry name" value="Putative ABC transporter ATP-binding component"/>
    <property type="match status" value="1"/>
</dbReference>
<evidence type="ECO:0000313" key="7">
    <source>
        <dbReference type="Proteomes" id="UP001190700"/>
    </source>
</evidence>
<comment type="caution">
    <text evidence="6">The sequence shown here is derived from an EMBL/GenBank/DDBJ whole genome shotgun (WGS) entry which is preliminary data.</text>
</comment>
<dbReference type="InterPro" id="IPR003593">
    <property type="entry name" value="AAA+_ATPase"/>
</dbReference>
<dbReference type="SUPFAM" id="SSF52540">
    <property type="entry name" value="P-loop containing nucleoside triphosphate hydrolases"/>
    <property type="match status" value="1"/>
</dbReference>
<dbReference type="PROSITE" id="PS00211">
    <property type="entry name" value="ABC_TRANSPORTER_1"/>
    <property type="match status" value="1"/>
</dbReference>
<feature type="region of interest" description="Disordered" evidence="4">
    <location>
        <begin position="108"/>
        <end position="156"/>
    </location>
</feature>
<accession>A0AAE0GTR7</accession>
<keyword evidence="2" id="KW-0547">Nucleotide-binding</keyword>
<feature type="domain" description="ABC transporter" evidence="5">
    <location>
        <begin position="258"/>
        <end position="513"/>
    </location>
</feature>
<dbReference type="AlphaFoldDB" id="A0AAE0GTR7"/>
<gene>
    <name evidence="6" type="ORF">CYMTET_8194</name>
</gene>
<dbReference type="PANTHER" id="PTHR19211:SF14">
    <property type="entry name" value="ATP-BINDING CASSETTE SUB-FAMILY F MEMBER 1"/>
    <property type="match status" value="1"/>
</dbReference>
<dbReference type="InterPro" id="IPR027417">
    <property type="entry name" value="P-loop_NTPase"/>
</dbReference>
<keyword evidence="7" id="KW-1185">Reference proteome</keyword>
<dbReference type="InterPro" id="IPR050611">
    <property type="entry name" value="ABCF"/>
</dbReference>
<dbReference type="InterPro" id="IPR017871">
    <property type="entry name" value="ABC_transporter-like_CS"/>
</dbReference>
<dbReference type="PANTHER" id="PTHR19211">
    <property type="entry name" value="ATP-BINDING TRANSPORT PROTEIN-RELATED"/>
    <property type="match status" value="1"/>
</dbReference>
<feature type="region of interest" description="Disordered" evidence="4">
    <location>
        <begin position="1"/>
        <end position="92"/>
    </location>
</feature>
<evidence type="ECO:0000313" key="6">
    <source>
        <dbReference type="EMBL" id="KAK3284137.1"/>
    </source>
</evidence>
<sequence>MPPKSGRKQGGAPPPSEAGAPAQKSGKGEKGKKGAEPPPPPLSAKAAKAAKQAEKKAAEEARRLAAESMMAVDSDEEMVSEEEDEELARLRDPTLLGAVSQRIQEVKISEAAEPNAEEGEVESKEQPVPEVAAVPDKKTSRPSSSRTKPAKVEDLGAEAQAAMDAVAKKYEAGEKLSGKEKKLLKRYLDKKAEEANRQEDTDAGLTAFTLSLAGSDKKARAVRARQSVALSGEAGAGNPGLAGEEDDEDAGESLGTDVLVEGFSISAPKRELFIDATLRLAMGRRYGLLGPNGRGKSTLLKHLAAHRFPLPAGVDVLYVEQEAAASDRPVYEQVLLADKLRTALLQEEAELLEAWDRAEADGSWDLEQWTAKSTRLAELGKELEAMGADAAEGKVRGILTGLGFTEEMQNGSTLTLSGGWRMRVSLASALFVEPRLLLLDEPTNHLDLDAVLWLGNYLANSWKHTLLLVSHDRDFLDEVCTDLVHLDNCKLNYYAGDIGRFHQMVAQELGRQEKEYLKQQKMLSELKKSGAAKNQVEAEEKVMRKMGLPRIMEKPKVQIAATHRAAPLLPAAYEWKSLLGLDWAGLVCLPLLQNARA</sequence>
<feature type="non-terminal residue" evidence="6">
    <location>
        <position position="597"/>
    </location>
</feature>
<evidence type="ECO:0000259" key="5">
    <source>
        <dbReference type="PROSITE" id="PS50893"/>
    </source>
</evidence>
<dbReference type="GO" id="GO:0016887">
    <property type="term" value="F:ATP hydrolysis activity"/>
    <property type="evidence" value="ECO:0007669"/>
    <property type="project" value="InterPro"/>
</dbReference>
<dbReference type="GO" id="GO:0005524">
    <property type="term" value="F:ATP binding"/>
    <property type="evidence" value="ECO:0007669"/>
    <property type="project" value="UniProtKB-KW"/>
</dbReference>
<dbReference type="PROSITE" id="PS50893">
    <property type="entry name" value="ABC_TRANSPORTER_2"/>
    <property type="match status" value="1"/>
</dbReference>
<evidence type="ECO:0000256" key="3">
    <source>
        <dbReference type="ARBA" id="ARBA00022840"/>
    </source>
</evidence>
<feature type="compositionally biased region" description="Basic and acidic residues" evidence="4">
    <location>
        <begin position="51"/>
        <end position="65"/>
    </location>
</feature>
<evidence type="ECO:0000256" key="1">
    <source>
        <dbReference type="ARBA" id="ARBA00022737"/>
    </source>
</evidence>
<feature type="compositionally biased region" description="Acidic residues" evidence="4">
    <location>
        <begin position="73"/>
        <end position="86"/>
    </location>
</feature>
<protein>
    <recommendedName>
        <fullName evidence="5">ABC transporter domain-containing protein</fullName>
    </recommendedName>
</protein>
<dbReference type="Pfam" id="PF00005">
    <property type="entry name" value="ABC_tran"/>
    <property type="match status" value="1"/>
</dbReference>
<reference evidence="6 7" key="1">
    <citation type="journal article" date="2015" name="Genome Biol. Evol.">
        <title>Comparative Genomics of a Bacterivorous Green Alga Reveals Evolutionary Causalities and Consequences of Phago-Mixotrophic Mode of Nutrition.</title>
        <authorList>
            <person name="Burns J.A."/>
            <person name="Paasch A."/>
            <person name="Narechania A."/>
            <person name="Kim E."/>
        </authorList>
    </citation>
    <scope>NUCLEOTIDE SEQUENCE [LARGE SCALE GENOMIC DNA]</scope>
    <source>
        <strain evidence="6 7">PLY_AMNH</strain>
    </source>
</reference>
<dbReference type="CDD" id="cd03221">
    <property type="entry name" value="ABCF_EF-3"/>
    <property type="match status" value="1"/>
</dbReference>
<feature type="region of interest" description="Disordered" evidence="4">
    <location>
        <begin position="230"/>
        <end position="252"/>
    </location>
</feature>